<organism evidence="5 6">
    <name type="scientific">Paenalcaligenes hermetiae</name>
    <dbReference type="NCBI Taxonomy" id="1157987"/>
    <lineage>
        <taxon>Bacteria</taxon>
        <taxon>Pseudomonadati</taxon>
        <taxon>Pseudomonadota</taxon>
        <taxon>Betaproteobacteria</taxon>
        <taxon>Burkholderiales</taxon>
        <taxon>Alcaligenaceae</taxon>
        <taxon>Paenalcaligenes</taxon>
    </lineage>
</organism>
<dbReference type="EC" id="2.3.2.6" evidence="4"/>
<keyword evidence="2 4" id="KW-0808">Transferase</keyword>
<dbReference type="Pfam" id="PF03588">
    <property type="entry name" value="Leu_Phe_trans"/>
    <property type="match status" value="1"/>
</dbReference>
<comment type="similarity">
    <text evidence="4">Belongs to the L/F-transferase family.</text>
</comment>
<comment type="catalytic activity">
    <reaction evidence="4">
        <text>L-phenylalanyl-tRNA(Phe) + an N-terminal L-alpha-aminoacyl-[protein] = an N-terminal L-phenylalanyl-L-alpha-aminoacyl-[protein] + tRNA(Phe)</text>
        <dbReference type="Rhea" id="RHEA:43632"/>
        <dbReference type="Rhea" id="RHEA-COMP:9668"/>
        <dbReference type="Rhea" id="RHEA-COMP:9699"/>
        <dbReference type="Rhea" id="RHEA-COMP:10636"/>
        <dbReference type="Rhea" id="RHEA-COMP:10637"/>
        <dbReference type="ChEBI" id="CHEBI:78442"/>
        <dbReference type="ChEBI" id="CHEBI:78531"/>
        <dbReference type="ChEBI" id="CHEBI:78597"/>
        <dbReference type="ChEBI" id="CHEBI:83561"/>
        <dbReference type="EC" id="2.3.2.6"/>
    </reaction>
</comment>
<keyword evidence="6" id="KW-1185">Reference proteome</keyword>
<dbReference type="HAMAP" id="MF_00688">
    <property type="entry name" value="Leu_Phe_trans"/>
    <property type="match status" value="1"/>
</dbReference>
<sequence length="248" mass="28014">MPLISIPWIDADEPFPPVSTALANGLLAAGADLSTPRLLQAYQQGLFPWYNPGEPVLWWSPDPRAILRCDAFKLSKSLAKTCRRIARQEQDSNARWRITTDVDFLAVIQQCAAVRQYQEGTWISDEIIQAYYQLHLQKYAHSIEVWQDNQLVGGLYGVKIGRFFFGESMFSLVSDASKVALYYLTRCLLQLGIPYIDCQQETAHLLSLGAHTVPRSTFIELLQQYTSAPPTPWHVGQLSAQGQWIALQ</sequence>
<evidence type="ECO:0000256" key="3">
    <source>
        <dbReference type="ARBA" id="ARBA00023315"/>
    </source>
</evidence>
<comment type="function">
    <text evidence="4">Functions in the N-end rule pathway of protein degradation where it conjugates Leu, Phe and, less efficiently, Met from aminoacyl-tRNAs to the N-termini of proteins containing an N-terminal arginine or lysine.</text>
</comment>
<dbReference type="GO" id="GO:0016740">
    <property type="term" value="F:transferase activity"/>
    <property type="evidence" value="ECO:0007669"/>
    <property type="project" value="UniProtKB-KW"/>
</dbReference>
<evidence type="ECO:0000256" key="2">
    <source>
        <dbReference type="ARBA" id="ARBA00022679"/>
    </source>
</evidence>
<dbReference type="Proteomes" id="UP001500227">
    <property type="component" value="Unassembled WGS sequence"/>
</dbReference>
<comment type="subcellular location">
    <subcellularLocation>
        <location evidence="4">Cytoplasm</location>
    </subcellularLocation>
</comment>
<evidence type="ECO:0000313" key="6">
    <source>
        <dbReference type="Proteomes" id="UP001500227"/>
    </source>
</evidence>
<dbReference type="SUPFAM" id="SSF55729">
    <property type="entry name" value="Acyl-CoA N-acyltransferases (Nat)"/>
    <property type="match status" value="1"/>
</dbReference>
<comment type="catalytic activity">
    <reaction evidence="4">
        <text>N-terminal L-arginyl-[protein] + L-leucyl-tRNA(Leu) = N-terminal L-leucyl-L-arginyl-[protein] + tRNA(Leu) + H(+)</text>
        <dbReference type="Rhea" id="RHEA:50416"/>
        <dbReference type="Rhea" id="RHEA-COMP:9613"/>
        <dbReference type="Rhea" id="RHEA-COMP:9622"/>
        <dbReference type="Rhea" id="RHEA-COMP:12672"/>
        <dbReference type="Rhea" id="RHEA-COMP:12673"/>
        <dbReference type="ChEBI" id="CHEBI:15378"/>
        <dbReference type="ChEBI" id="CHEBI:64719"/>
        <dbReference type="ChEBI" id="CHEBI:78442"/>
        <dbReference type="ChEBI" id="CHEBI:78494"/>
        <dbReference type="ChEBI" id="CHEBI:133044"/>
        <dbReference type="EC" id="2.3.2.6"/>
    </reaction>
</comment>
<dbReference type="Gene3D" id="3.30.70.3550">
    <property type="entry name" value="Leucyl/phenylalanyl-tRNA-protein transferase, N-terminal domain"/>
    <property type="match status" value="1"/>
</dbReference>
<evidence type="ECO:0000313" key="5">
    <source>
        <dbReference type="EMBL" id="GAA5087504.1"/>
    </source>
</evidence>
<dbReference type="InterPro" id="IPR004616">
    <property type="entry name" value="Leu/Phe-tRNA_Trfase"/>
</dbReference>
<dbReference type="EMBL" id="BAABKD010000007">
    <property type="protein sequence ID" value="GAA5087504.1"/>
    <property type="molecule type" value="Genomic_DNA"/>
</dbReference>
<keyword evidence="1 4" id="KW-0963">Cytoplasm</keyword>
<dbReference type="InterPro" id="IPR042203">
    <property type="entry name" value="Leu/Phe-tRNA_Trfase_C"/>
</dbReference>
<dbReference type="InterPro" id="IPR016181">
    <property type="entry name" value="Acyl_CoA_acyltransferase"/>
</dbReference>
<gene>
    <name evidence="4 5" type="primary">aat</name>
    <name evidence="5" type="ORF">GCM10023337_07970</name>
</gene>
<comment type="catalytic activity">
    <reaction evidence="4">
        <text>N-terminal L-lysyl-[protein] + L-leucyl-tRNA(Leu) = N-terminal L-leucyl-L-lysyl-[protein] + tRNA(Leu) + H(+)</text>
        <dbReference type="Rhea" id="RHEA:12340"/>
        <dbReference type="Rhea" id="RHEA-COMP:9613"/>
        <dbReference type="Rhea" id="RHEA-COMP:9622"/>
        <dbReference type="Rhea" id="RHEA-COMP:12670"/>
        <dbReference type="Rhea" id="RHEA-COMP:12671"/>
        <dbReference type="ChEBI" id="CHEBI:15378"/>
        <dbReference type="ChEBI" id="CHEBI:65249"/>
        <dbReference type="ChEBI" id="CHEBI:78442"/>
        <dbReference type="ChEBI" id="CHEBI:78494"/>
        <dbReference type="ChEBI" id="CHEBI:133043"/>
        <dbReference type="EC" id="2.3.2.6"/>
    </reaction>
</comment>
<dbReference type="InterPro" id="IPR042221">
    <property type="entry name" value="Leu/Phe-tRNA_Trfase_N"/>
</dbReference>
<comment type="caution">
    <text evidence="5">The sequence shown here is derived from an EMBL/GenBank/DDBJ whole genome shotgun (WGS) entry which is preliminary data.</text>
</comment>
<evidence type="ECO:0000256" key="1">
    <source>
        <dbReference type="ARBA" id="ARBA00022490"/>
    </source>
</evidence>
<accession>A0ABP9M1E0</accession>
<dbReference type="PANTHER" id="PTHR30098:SF2">
    <property type="entry name" value="LEUCYL_PHENYLALANYL-TRNA--PROTEIN TRANSFERASE"/>
    <property type="match status" value="1"/>
</dbReference>
<dbReference type="NCBIfam" id="TIGR00667">
    <property type="entry name" value="aat"/>
    <property type="match status" value="1"/>
</dbReference>
<dbReference type="Gene3D" id="3.40.630.70">
    <property type="entry name" value="Leucyl/phenylalanyl-tRNA-protein transferase, C-terminal domain"/>
    <property type="match status" value="1"/>
</dbReference>
<reference evidence="6" key="1">
    <citation type="journal article" date="2019" name="Int. J. Syst. Evol. Microbiol.">
        <title>The Global Catalogue of Microorganisms (GCM) 10K type strain sequencing project: providing services to taxonomists for standard genome sequencing and annotation.</title>
        <authorList>
            <consortium name="The Broad Institute Genomics Platform"/>
            <consortium name="The Broad Institute Genome Sequencing Center for Infectious Disease"/>
            <person name="Wu L."/>
            <person name="Ma J."/>
        </authorList>
    </citation>
    <scope>NUCLEOTIDE SEQUENCE [LARGE SCALE GENOMIC DNA]</scope>
    <source>
        <strain evidence="6">JCM 18423</strain>
    </source>
</reference>
<keyword evidence="3 4" id="KW-0012">Acyltransferase</keyword>
<dbReference type="PANTHER" id="PTHR30098">
    <property type="entry name" value="LEUCYL/PHENYLALANYL-TRNA--PROTEIN TRANSFERASE"/>
    <property type="match status" value="1"/>
</dbReference>
<proteinExistence type="inferred from homology"/>
<name>A0ABP9M1E0_9BURK</name>
<evidence type="ECO:0000256" key="4">
    <source>
        <dbReference type="HAMAP-Rule" id="MF_00688"/>
    </source>
</evidence>
<protein>
    <recommendedName>
        <fullName evidence="4">Leucyl/phenylalanyl-tRNA--protein transferase</fullName>
        <ecNumber evidence="4">2.3.2.6</ecNumber>
    </recommendedName>
    <alternativeName>
        <fullName evidence="4">L/F-transferase</fullName>
    </alternativeName>
    <alternativeName>
        <fullName evidence="4">Leucyltransferase</fullName>
    </alternativeName>
    <alternativeName>
        <fullName evidence="4">Phenyalanyltransferase</fullName>
    </alternativeName>
</protein>